<dbReference type="Gene3D" id="3.30.428.10">
    <property type="entry name" value="HIT-like"/>
    <property type="match status" value="1"/>
</dbReference>
<dbReference type="Pfam" id="PF13489">
    <property type="entry name" value="Methyltransf_23"/>
    <property type="match status" value="1"/>
</dbReference>
<dbReference type="GO" id="GO:0003824">
    <property type="term" value="F:catalytic activity"/>
    <property type="evidence" value="ECO:0007669"/>
    <property type="project" value="InterPro"/>
</dbReference>
<dbReference type="Pfam" id="PF01230">
    <property type="entry name" value="HIT"/>
    <property type="match status" value="1"/>
</dbReference>
<gene>
    <name evidence="3" type="ORF">NIES4072_29570</name>
</gene>
<dbReference type="PROSITE" id="PS51084">
    <property type="entry name" value="HIT_2"/>
    <property type="match status" value="1"/>
</dbReference>
<name>A0A2R5FKI5_NOSCO</name>
<dbReference type="InterPro" id="IPR036265">
    <property type="entry name" value="HIT-like_sf"/>
</dbReference>
<evidence type="ECO:0000313" key="3">
    <source>
        <dbReference type="EMBL" id="GBG19290.1"/>
    </source>
</evidence>
<dbReference type="PANTHER" id="PTHR42997:SF1">
    <property type="entry name" value="AP-4-A PHOSPHORYLASE"/>
    <property type="match status" value="1"/>
</dbReference>
<dbReference type="CDD" id="cd02440">
    <property type="entry name" value="AdoMet_MTases"/>
    <property type="match status" value="1"/>
</dbReference>
<reference evidence="3 4" key="1">
    <citation type="submission" date="2017-06" db="EMBL/GenBank/DDBJ databases">
        <title>Genome sequencing of cyanobaciteial culture collection at National Institute for Environmental Studies (NIES).</title>
        <authorList>
            <person name="Hirose Y."/>
            <person name="Shimura Y."/>
            <person name="Fujisawa T."/>
            <person name="Nakamura Y."/>
            <person name="Kawachi M."/>
        </authorList>
    </citation>
    <scope>NUCLEOTIDE SEQUENCE [LARGE SCALE GENOMIC DNA]</scope>
    <source>
        <strain evidence="3 4">NIES-4072</strain>
    </source>
</reference>
<dbReference type="Gene3D" id="3.40.50.150">
    <property type="entry name" value="Vaccinia Virus protein VP39"/>
    <property type="match status" value="2"/>
</dbReference>
<comment type="caution">
    <text evidence="3">The sequence shown here is derived from an EMBL/GenBank/DDBJ whole genome shotgun (WGS) entry which is preliminary data.</text>
</comment>
<dbReference type="InterPro" id="IPR029063">
    <property type="entry name" value="SAM-dependent_MTases_sf"/>
</dbReference>
<proteinExistence type="predicted"/>
<dbReference type="SUPFAM" id="SSF54197">
    <property type="entry name" value="HIT-like"/>
    <property type="match status" value="1"/>
</dbReference>
<evidence type="ECO:0000313" key="4">
    <source>
        <dbReference type="Proteomes" id="UP000245124"/>
    </source>
</evidence>
<dbReference type="EMBL" id="BDUD01000001">
    <property type="protein sequence ID" value="GBG19290.1"/>
    <property type="molecule type" value="Genomic_DNA"/>
</dbReference>
<dbReference type="InterPro" id="IPR052908">
    <property type="entry name" value="AP-4-A_phosphorylase"/>
</dbReference>
<evidence type="ECO:0000256" key="1">
    <source>
        <dbReference type="PROSITE-ProRule" id="PRU00464"/>
    </source>
</evidence>
<evidence type="ECO:0000259" key="2">
    <source>
        <dbReference type="PROSITE" id="PS51084"/>
    </source>
</evidence>
<sequence>MGHLHQNSMKQQKNQFSHFTAIERNYLSFPAQLLLNQNLLQGKILDFGCGFGNDVQILRQKGFDITGYDPYYFPEYPQNKFDTIICFYVLNVLFPEGQTNVLMEISHLLKPGGKAYYAVRRDIKKEGFREHYVHKKPTYQCIVKLPFPSIFLDEHREVYEYIHYNHQRNSSNYCIFCNPRKNLNLLTESASAYAIFDGYPISKGHILVIPKRHVSNYFELPFKEQFACWFMVNKVQEILKAEFQPDGFNVGMNINRAAGQNIMHASIHIIPRYKGDTVSNKNGIRNVIPKKQ</sequence>
<accession>A0A2R5FKI5</accession>
<dbReference type="InterPro" id="IPR011146">
    <property type="entry name" value="HIT-like"/>
</dbReference>
<dbReference type="PANTHER" id="PTHR42997">
    <property type="entry name" value="HIT FAMILY HYDROLASE"/>
    <property type="match status" value="1"/>
</dbReference>
<protein>
    <submittedName>
        <fullName evidence="3">HIT family protein</fullName>
    </submittedName>
</protein>
<dbReference type="AlphaFoldDB" id="A0A2R5FKI5"/>
<organism evidence="3 4">
    <name type="scientific">Nostoc commune NIES-4072</name>
    <dbReference type="NCBI Taxonomy" id="2005467"/>
    <lineage>
        <taxon>Bacteria</taxon>
        <taxon>Bacillati</taxon>
        <taxon>Cyanobacteriota</taxon>
        <taxon>Cyanophyceae</taxon>
        <taxon>Nostocales</taxon>
        <taxon>Nostocaceae</taxon>
        <taxon>Nostoc</taxon>
    </lineage>
</organism>
<dbReference type="SUPFAM" id="SSF53335">
    <property type="entry name" value="S-adenosyl-L-methionine-dependent methyltransferases"/>
    <property type="match status" value="1"/>
</dbReference>
<keyword evidence="4" id="KW-1185">Reference proteome</keyword>
<feature type="domain" description="HIT" evidence="2">
    <location>
        <begin position="172"/>
        <end position="279"/>
    </location>
</feature>
<comment type="caution">
    <text evidence="1">Lacks conserved residue(s) required for the propagation of feature annotation.</text>
</comment>
<dbReference type="Proteomes" id="UP000245124">
    <property type="component" value="Unassembled WGS sequence"/>
</dbReference>